<dbReference type="SUPFAM" id="SSF52540">
    <property type="entry name" value="P-loop containing nucleoside triphosphate hydrolases"/>
    <property type="match status" value="1"/>
</dbReference>
<evidence type="ECO:0000313" key="10">
    <source>
        <dbReference type="Proteomes" id="UP001285263"/>
    </source>
</evidence>
<dbReference type="PANTHER" id="PTHR32071">
    <property type="entry name" value="TRANSCRIPTIONAL REGULATORY PROTEIN"/>
    <property type="match status" value="1"/>
</dbReference>
<dbReference type="InterPro" id="IPR002197">
    <property type="entry name" value="HTH_Fis"/>
</dbReference>
<comment type="caution">
    <text evidence="9">The sequence shown here is derived from an EMBL/GenBank/DDBJ whole genome shotgun (WGS) entry which is preliminary data.</text>
</comment>
<dbReference type="InterPro" id="IPR025943">
    <property type="entry name" value="Sigma_54_int_dom_ATP-bd_2"/>
</dbReference>
<dbReference type="Pfam" id="PF00158">
    <property type="entry name" value="Sigma54_activat"/>
    <property type="match status" value="1"/>
</dbReference>
<dbReference type="PROSITE" id="PS00676">
    <property type="entry name" value="SIGMA54_INTERACT_2"/>
    <property type="match status" value="1"/>
</dbReference>
<dbReference type="SMART" id="SM00382">
    <property type="entry name" value="AAA"/>
    <property type="match status" value="1"/>
</dbReference>
<keyword evidence="2" id="KW-0067">ATP-binding</keyword>
<keyword evidence="6" id="KW-0597">Phosphoprotein</keyword>
<dbReference type="InterPro" id="IPR002078">
    <property type="entry name" value="Sigma_54_int"/>
</dbReference>
<dbReference type="CDD" id="cd00009">
    <property type="entry name" value="AAA"/>
    <property type="match status" value="1"/>
</dbReference>
<evidence type="ECO:0000256" key="5">
    <source>
        <dbReference type="ARBA" id="ARBA00023163"/>
    </source>
</evidence>
<dbReference type="PROSITE" id="PS00675">
    <property type="entry name" value="SIGMA54_INTERACT_1"/>
    <property type="match status" value="1"/>
</dbReference>
<dbReference type="Pfam" id="PF25601">
    <property type="entry name" value="AAA_lid_14"/>
    <property type="match status" value="1"/>
</dbReference>
<evidence type="ECO:0000259" key="8">
    <source>
        <dbReference type="PROSITE" id="PS50110"/>
    </source>
</evidence>
<dbReference type="InterPro" id="IPR027417">
    <property type="entry name" value="P-loop_NTPase"/>
</dbReference>
<evidence type="ECO:0000313" key="9">
    <source>
        <dbReference type="EMBL" id="MDY0747548.1"/>
    </source>
</evidence>
<dbReference type="InterPro" id="IPR011006">
    <property type="entry name" value="CheY-like_superfamily"/>
</dbReference>
<dbReference type="InterPro" id="IPR003593">
    <property type="entry name" value="AAA+_ATPase"/>
</dbReference>
<dbReference type="EMBL" id="JAXCLA010000008">
    <property type="protein sequence ID" value="MDY0747548.1"/>
    <property type="molecule type" value="Genomic_DNA"/>
</dbReference>
<reference evidence="9 10" key="1">
    <citation type="submission" date="2023-11" db="EMBL/GenBank/DDBJ databases">
        <title>Paucibacter sp. nov., isolated from fresh soil in Korea.</title>
        <authorList>
            <person name="Le N.T.T."/>
        </authorList>
    </citation>
    <scope>NUCLEOTIDE SEQUENCE [LARGE SCALE GENOMIC DNA]</scope>
    <source>
        <strain evidence="9 10">R3-3</strain>
    </source>
</reference>
<feature type="domain" description="Response regulatory" evidence="8">
    <location>
        <begin position="10"/>
        <end position="123"/>
    </location>
</feature>
<dbReference type="PROSITE" id="PS50045">
    <property type="entry name" value="SIGMA54_INTERACT_4"/>
    <property type="match status" value="1"/>
</dbReference>
<evidence type="ECO:0000256" key="3">
    <source>
        <dbReference type="ARBA" id="ARBA00023015"/>
    </source>
</evidence>
<proteinExistence type="predicted"/>
<dbReference type="SUPFAM" id="SSF52172">
    <property type="entry name" value="CheY-like"/>
    <property type="match status" value="1"/>
</dbReference>
<dbReference type="Pfam" id="PF00072">
    <property type="entry name" value="Response_reg"/>
    <property type="match status" value="1"/>
</dbReference>
<name>A0ABU5DML0_9BURK</name>
<protein>
    <submittedName>
        <fullName evidence="9">Sigma-54 dependent transcriptional regulator</fullName>
    </submittedName>
</protein>
<feature type="domain" description="Sigma-54 factor interaction" evidence="7">
    <location>
        <begin position="150"/>
        <end position="378"/>
    </location>
</feature>
<dbReference type="Gene3D" id="3.40.50.300">
    <property type="entry name" value="P-loop containing nucleotide triphosphate hydrolases"/>
    <property type="match status" value="1"/>
</dbReference>
<dbReference type="Pfam" id="PF02954">
    <property type="entry name" value="HTH_8"/>
    <property type="match status" value="1"/>
</dbReference>
<keyword evidence="4" id="KW-0238">DNA-binding</keyword>
<dbReference type="InterPro" id="IPR001789">
    <property type="entry name" value="Sig_transdc_resp-reg_receiver"/>
</dbReference>
<organism evidence="9 10">
    <name type="scientific">Roseateles agri</name>
    <dbReference type="NCBI Taxonomy" id="3098619"/>
    <lineage>
        <taxon>Bacteria</taxon>
        <taxon>Pseudomonadati</taxon>
        <taxon>Pseudomonadota</taxon>
        <taxon>Betaproteobacteria</taxon>
        <taxon>Burkholderiales</taxon>
        <taxon>Sphaerotilaceae</taxon>
        <taxon>Roseateles</taxon>
    </lineage>
</organism>
<dbReference type="SUPFAM" id="SSF46689">
    <property type="entry name" value="Homeodomain-like"/>
    <property type="match status" value="1"/>
</dbReference>
<dbReference type="Gene3D" id="1.10.8.60">
    <property type="match status" value="1"/>
</dbReference>
<evidence type="ECO:0000259" key="7">
    <source>
        <dbReference type="PROSITE" id="PS50045"/>
    </source>
</evidence>
<dbReference type="Gene3D" id="1.10.10.60">
    <property type="entry name" value="Homeodomain-like"/>
    <property type="match status" value="1"/>
</dbReference>
<keyword evidence="5" id="KW-0804">Transcription</keyword>
<dbReference type="Gene3D" id="3.40.50.2300">
    <property type="match status" value="1"/>
</dbReference>
<gene>
    <name evidence="9" type="ORF">SNE35_23800</name>
</gene>
<dbReference type="RefSeq" id="WP_320425512.1">
    <property type="nucleotide sequence ID" value="NZ_JAXCLA010000008.1"/>
</dbReference>
<dbReference type="InterPro" id="IPR058031">
    <property type="entry name" value="AAA_lid_NorR"/>
</dbReference>
<sequence length="471" mass="50956">MPPPPAIQAHVLIVDDEALTAEALAALLAAEHFSVAIAGSLAEARRQIRLQKPDVVLLDLQLPDGDGLDLIADAELPDGCRVALITGYASIDTSVRALRLGAVDCLVKPIAREPLLAALDRLIAIRRPAGNDNAAEMARILDEEGRFGRLQGKSSAMRLIYRQIARVAQTGVTVFVTGESGTGKEMVAQTVHDLSRRSTQPFLAVNCGGISPNLMESEIFGHEKGSFTGADRQHRGFFEQASGGTLFLDEVTEMPVELQVKLLQVLETGRYMRVGSTQALEADVRVIAASNRVPAQAVAEGRLREDLFYRLNVFPLELPPLRDRMDDVLPLARHFLALMGAGEGGAKQFGPKALHQLGSGQWRGNVRELRNVVQRSYVMCSGPVIDTLWIVPAATRAPAPLAPEPLTVHADSIVLRPGCSVAEAERALVVMTLRHFQHHKERAAAALGISIKTLYSRLKAYAGDNGPKRGE</sequence>
<dbReference type="PROSITE" id="PS50110">
    <property type="entry name" value="RESPONSE_REGULATORY"/>
    <property type="match status" value="1"/>
</dbReference>
<dbReference type="InterPro" id="IPR009057">
    <property type="entry name" value="Homeodomain-like_sf"/>
</dbReference>
<keyword evidence="3" id="KW-0805">Transcription regulation</keyword>
<evidence type="ECO:0000256" key="4">
    <source>
        <dbReference type="ARBA" id="ARBA00023125"/>
    </source>
</evidence>
<evidence type="ECO:0000256" key="1">
    <source>
        <dbReference type="ARBA" id="ARBA00022741"/>
    </source>
</evidence>
<dbReference type="Proteomes" id="UP001285263">
    <property type="component" value="Unassembled WGS sequence"/>
</dbReference>
<evidence type="ECO:0000256" key="6">
    <source>
        <dbReference type="PROSITE-ProRule" id="PRU00169"/>
    </source>
</evidence>
<feature type="modified residue" description="4-aspartylphosphate" evidence="6">
    <location>
        <position position="59"/>
    </location>
</feature>
<dbReference type="SMART" id="SM00448">
    <property type="entry name" value="REC"/>
    <property type="match status" value="1"/>
</dbReference>
<accession>A0ABU5DML0</accession>
<keyword evidence="10" id="KW-1185">Reference proteome</keyword>
<dbReference type="InterPro" id="IPR025662">
    <property type="entry name" value="Sigma_54_int_dom_ATP-bd_1"/>
</dbReference>
<dbReference type="PANTHER" id="PTHR32071:SF117">
    <property type="entry name" value="PTS-DEPENDENT DIHYDROXYACETONE KINASE OPERON REGULATORY PROTEIN-RELATED"/>
    <property type="match status" value="1"/>
</dbReference>
<keyword evidence="1" id="KW-0547">Nucleotide-binding</keyword>
<evidence type="ECO:0000256" key="2">
    <source>
        <dbReference type="ARBA" id="ARBA00022840"/>
    </source>
</evidence>